<evidence type="ECO:0000313" key="1">
    <source>
        <dbReference type="EMBL" id="GBP58177.1"/>
    </source>
</evidence>
<organism evidence="1 2">
    <name type="scientific">Eumeta variegata</name>
    <name type="common">Bagworm moth</name>
    <name type="synonym">Eumeta japonica</name>
    <dbReference type="NCBI Taxonomy" id="151549"/>
    <lineage>
        <taxon>Eukaryota</taxon>
        <taxon>Metazoa</taxon>
        <taxon>Ecdysozoa</taxon>
        <taxon>Arthropoda</taxon>
        <taxon>Hexapoda</taxon>
        <taxon>Insecta</taxon>
        <taxon>Pterygota</taxon>
        <taxon>Neoptera</taxon>
        <taxon>Endopterygota</taxon>
        <taxon>Lepidoptera</taxon>
        <taxon>Glossata</taxon>
        <taxon>Ditrysia</taxon>
        <taxon>Tineoidea</taxon>
        <taxon>Psychidae</taxon>
        <taxon>Oiketicinae</taxon>
        <taxon>Eumeta</taxon>
    </lineage>
</organism>
<gene>
    <name evidence="1" type="ORF">EVAR_86339_1</name>
</gene>
<dbReference type="AlphaFoldDB" id="A0A4C1X7C8"/>
<comment type="caution">
    <text evidence="1">The sequence shown here is derived from an EMBL/GenBank/DDBJ whole genome shotgun (WGS) entry which is preliminary data.</text>
</comment>
<dbReference type="Proteomes" id="UP000299102">
    <property type="component" value="Unassembled WGS sequence"/>
</dbReference>
<sequence length="91" mass="10730">MTLEQGPLVSFLFHCDIVLKIVCQHKYNEFERIRCTYGYGFRRGPSQHESIQGFHLIFGDEAPSRSSVYSWFSGVRLGRRDELFNDLREVR</sequence>
<keyword evidence="2" id="KW-1185">Reference proteome</keyword>
<evidence type="ECO:0000313" key="2">
    <source>
        <dbReference type="Proteomes" id="UP000299102"/>
    </source>
</evidence>
<protein>
    <recommendedName>
        <fullName evidence="3">Mos1 transposase HTH domain-containing protein</fullName>
    </recommendedName>
</protein>
<accession>A0A4C1X7C8</accession>
<reference evidence="1 2" key="1">
    <citation type="journal article" date="2019" name="Commun. Biol.">
        <title>The bagworm genome reveals a unique fibroin gene that provides high tensile strength.</title>
        <authorList>
            <person name="Kono N."/>
            <person name="Nakamura H."/>
            <person name="Ohtoshi R."/>
            <person name="Tomita M."/>
            <person name="Numata K."/>
            <person name="Arakawa K."/>
        </authorList>
    </citation>
    <scope>NUCLEOTIDE SEQUENCE [LARGE SCALE GENOMIC DNA]</scope>
</reference>
<name>A0A4C1X7C8_EUMVA</name>
<evidence type="ECO:0008006" key="3">
    <source>
        <dbReference type="Google" id="ProtNLM"/>
    </source>
</evidence>
<dbReference type="OrthoDB" id="10017160at2759"/>
<dbReference type="EMBL" id="BGZK01000728">
    <property type="protein sequence ID" value="GBP58177.1"/>
    <property type="molecule type" value="Genomic_DNA"/>
</dbReference>
<proteinExistence type="predicted"/>